<reference evidence="1" key="1">
    <citation type="submission" date="2020-01" db="EMBL/GenBank/DDBJ databases">
        <title>Insect and environment-associated Actinomycetes.</title>
        <authorList>
            <person name="Currrie C."/>
            <person name="Chevrette M."/>
            <person name="Carlson C."/>
            <person name="Stubbendieck R."/>
            <person name="Wendt-Pienkowski E."/>
        </authorList>
    </citation>
    <scope>NUCLEOTIDE SEQUENCE</scope>
    <source>
        <strain evidence="1">SID14436</strain>
    </source>
</reference>
<protein>
    <submittedName>
        <fullName evidence="1">Sirohydrochlorin chelatase</fullName>
    </submittedName>
</protein>
<dbReference type="EMBL" id="JAAGMD010000649">
    <property type="protein sequence ID" value="NEA88811.1"/>
    <property type="molecule type" value="Genomic_DNA"/>
</dbReference>
<comment type="caution">
    <text evidence="1">The sequence shown here is derived from an EMBL/GenBank/DDBJ whole genome shotgun (WGS) entry which is preliminary data.</text>
</comment>
<evidence type="ECO:0000313" key="1">
    <source>
        <dbReference type="EMBL" id="NEA88811.1"/>
    </source>
</evidence>
<feature type="non-terminal residue" evidence="1">
    <location>
        <position position="1"/>
    </location>
</feature>
<name>A0A6G3QZJ7_9ACTN</name>
<gene>
    <name evidence="1" type="ORF">G3I53_22900</name>
</gene>
<proteinExistence type="predicted"/>
<sequence>THPALARLLLHRYDEALASPAVRPPTALAPA</sequence>
<organism evidence="1">
    <name type="scientific">Streptomyces sp. SID14436</name>
    <dbReference type="NCBI Taxonomy" id="2706070"/>
    <lineage>
        <taxon>Bacteria</taxon>
        <taxon>Bacillati</taxon>
        <taxon>Actinomycetota</taxon>
        <taxon>Actinomycetes</taxon>
        <taxon>Kitasatosporales</taxon>
        <taxon>Streptomycetaceae</taxon>
        <taxon>Streptomyces</taxon>
    </lineage>
</organism>
<dbReference type="AlphaFoldDB" id="A0A6G3QZJ7"/>
<accession>A0A6G3QZJ7</accession>